<dbReference type="Pfam" id="PF13021">
    <property type="entry name" value="DUF3885"/>
    <property type="match status" value="1"/>
</dbReference>
<organism evidence="2 3">
    <name type="scientific">Rummeliibacillus stabekisii</name>
    <dbReference type="NCBI Taxonomy" id="241244"/>
    <lineage>
        <taxon>Bacteria</taxon>
        <taxon>Bacillati</taxon>
        <taxon>Bacillota</taxon>
        <taxon>Bacilli</taxon>
        <taxon>Bacillales</taxon>
        <taxon>Caryophanaceae</taxon>
        <taxon>Rummeliibacillus</taxon>
    </lineage>
</organism>
<dbReference type="AlphaFoldDB" id="A0A143HEM4"/>
<dbReference type="KEGG" id="rst:ATY39_10825"/>
<keyword evidence="3" id="KW-1185">Reference proteome</keyword>
<protein>
    <recommendedName>
        <fullName evidence="1">DUF3885 domain-containing protein</fullName>
    </recommendedName>
</protein>
<evidence type="ECO:0000313" key="3">
    <source>
        <dbReference type="Proteomes" id="UP000076021"/>
    </source>
</evidence>
<dbReference type="InterPro" id="IPR024976">
    <property type="entry name" value="DUF3885"/>
</dbReference>
<dbReference type="Proteomes" id="UP000076021">
    <property type="component" value="Chromosome"/>
</dbReference>
<name>A0A143HEM4_9BACL</name>
<dbReference type="RefSeq" id="WP_066789672.1">
    <property type="nucleotide sequence ID" value="NZ_CP014806.1"/>
</dbReference>
<reference evidence="2 3" key="1">
    <citation type="journal article" date="2016" name="Genome Announc.">
        <title>Whole-Genome Sequence of Rummeliibacillus stabekisii Strain PP9 Isolated from Antarctic Soil.</title>
        <authorList>
            <person name="da Mota F.F."/>
            <person name="Vollu R.E."/>
            <person name="Jurelevicius D."/>
            <person name="Seldin L."/>
        </authorList>
    </citation>
    <scope>NUCLEOTIDE SEQUENCE [LARGE SCALE GENOMIC DNA]</scope>
    <source>
        <strain evidence="2 3">PP9</strain>
    </source>
</reference>
<proteinExistence type="predicted"/>
<evidence type="ECO:0000313" key="2">
    <source>
        <dbReference type="EMBL" id="AMW99889.1"/>
    </source>
</evidence>
<feature type="domain" description="DUF3885" evidence="1">
    <location>
        <begin position="9"/>
        <end position="182"/>
    </location>
</feature>
<reference evidence="3" key="2">
    <citation type="submission" date="2016-03" db="EMBL/GenBank/DDBJ databases">
        <authorList>
            <person name="Ploux O."/>
        </authorList>
    </citation>
    <scope>NUCLEOTIDE SEQUENCE [LARGE SCALE GENOMIC DNA]</scope>
    <source>
        <strain evidence="3">PP9</strain>
    </source>
</reference>
<gene>
    <name evidence="2" type="ORF">ATY39_10825</name>
</gene>
<evidence type="ECO:0000259" key="1">
    <source>
        <dbReference type="Pfam" id="PF13021"/>
    </source>
</evidence>
<accession>A0A143HEM4</accession>
<dbReference type="EMBL" id="CP014806">
    <property type="protein sequence ID" value="AMW99889.1"/>
    <property type="molecule type" value="Genomic_DNA"/>
</dbReference>
<dbReference type="OrthoDB" id="72213at2"/>
<sequence length="305" mass="36575">MELFNQLKNNSKYWLRFELGLVELEGKEYFKEIYQRIFSIFDFLFDTNDTIMFITAINESVEYKGKDLPNIQRFLKDKKLIYGLSCKTEPYEFDEEDIEMRTTLYSLKVKKESIRRDYLFQAISNQDFARKPSIMGNVYLLNLSQNTLLHMYDDRGCDVYALNKENLLPLYHKFRKWILDYNRIQIDHIFEEGLFNYSESSTEMEDRLITNRFRENETEINLYGGNTCIITHQLEIPQEDAEKCVYEMKQTGFKIEIDKNQLDCIVLKAMKTEALTMIDYQTELMSLYSKKYKGKYEGWSAKREH</sequence>
<dbReference type="STRING" id="241244.ATY39_10825"/>